<feature type="region of interest" description="Disordered" evidence="1">
    <location>
        <begin position="1"/>
        <end position="27"/>
    </location>
</feature>
<evidence type="ECO:0000313" key="2">
    <source>
        <dbReference type="EMBL" id="GFD07316.1"/>
    </source>
</evidence>
<organism evidence="2">
    <name type="scientific">Tanacetum cinerariifolium</name>
    <name type="common">Dalmatian daisy</name>
    <name type="synonym">Chrysanthemum cinerariifolium</name>
    <dbReference type="NCBI Taxonomy" id="118510"/>
    <lineage>
        <taxon>Eukaryota</taxon>
        <taxon>Viridiplantae</taxon>
        <taxon>Streptophyta</taxon>
        <taxon>Embryophyta</taxon>
        <taxon>Tracheophyta</taxon>
        <taxon>Spermatophyta</taxon>
        <taxon>Magnoliopsida</taxon>
        <taxon>eudicotyledons</taxon>
        <taxon>Gunneridae</taxon>
        <taxon>Pentapetalae</taxon>
        <taxon>asterids</taxon>
        <taxon>campanulids</taxon>
        <taxon>Asterales</taxon>
        <taxon>Asteraceae</taxon>
        <taxon>Asteroideae</taxon>
        <taxon>Anthemideae</taxon>
        <taxon>Anthemidinae</taxon>
        <taxon>Tanacetum</taxon>
    </lineage>
</organism>
<name>A0A699TE90_TANCI</name>
<feature type="non-terminal residue" evidence="2">
    <location>
        <position position="1"/>
    </location>
</feature>
<proteinExistence type="predicted"/>
<accession>A0A699TE90</accession>
<feature type="non-terminal residue" evidence="2">
    <location>
        <position position="173"/>
    </location>
</feature>
<protein>
    <submittedName>
        <fullName evidence="2">Uncharacterized protein</fullName>
    </submittedName>
</protein>
<reference evidence="2" key="1">
    <citation type="journal article" date="2019" name="Sci. Rep.">
        <title>Draft genome of Tanacetum cinerariifolium, the natural source of mosquito coil.</title>
        <authorList>
            <person name="Yamashiro T."/>
            <person name="Shiraishi A."/>
            <person name="Satake H."/>
            <person name="Nakayama K."/>
        </authorList>
    </citation>
    <scope>NUCLEOTIDE SEQUENCE</scope>
</reference>
<dbReference type="AlphaFoldDB" id="A0A699TE90"/>
<sequence length="173" mass="19024">SGPNLQTRHPAERFVISSDSSHHSSTNAADDEFTSIVRSFASPPPIMTVAVAATTVAGTSTAPALGAGTELVHARIFNDSASIGEAGQDVTDPSNPAKLELSVDTFYGIGYEQLFAKFNVRVARQACFSVEVRLRYEHNYRKRKKFERKCQRHINLLKEKDAEIASWKAELSL</sequence>
<dbReference type="EMBL" id="BKCJ011230748">
    <property type="protein sequence ID" value="GFD07316.1"/>
    <property type="molecule type" value="Genomic_DNA"/>
</dbReference>
<gene>
    <name evidence="2" type="ORF">Tci_879285</name>
</gene>
<evidence type="ECO:0000256" key="1">
    <source>
        <dbReference type="SAM" id="MobiDB-lite"/>
    </source>
</evidence>
<comment type="caution">
    <text evidence="2">The sequence shown here is derived from an EMBL/GenBank/DDBJ whole genome shotgun (WGS) entry which is preliminary data.</text>
</comment>